<gene>
    <name evidence="1" type="ORF">CPA56_08375</name>
</gene>
<name>A0ABR5ZUH4_9PROT</name>
<protein>
    <submittedName>
        <fullName evidence="1">Uncharacterized protein</fullName>
    </submittedName>
</protein>
<accession>A0ABR5ZUH4</accession>
<dbReference type="Proteomes" id="UP000765338">
    <property type="component" value="Unassembled WGS sequence"/>
</dbReference>
<reference evidence="1 2" key="1">
    <citation type="submission" date="2017-10" db="EMBL/GenBank/DDBJ databases">
        <authorList>
            <person name="Jakob F."/>
        </authorList>
    </citation>
    <scope>NUCLEOTIDE SEQUENCE [LARGE SCALE GENOMIC DNA]</scope>
    <source>
        <strain evidence="1 2">TMW 2.1889</strain>
    </source>
</reference>
<organism evidence="1 2">
    <name type="scientific">Bombella mellum</name>
    <dbReference type="NCBI Taxonomy" id="2039288"/>
    <lineage>
        <taxon>Bacteria</taxon>
        <taxon>Pseudomonadati</taxon>
        <taxon>Pseudomonadota</taxon>
        <taxon>Alphaproteobacteria</taxon>
        <taxon>Acetobacterales</taxon>
        <taxon>Acetobacteraceae</taxon>
        <taxon>Bombella</taxon>
    </lineage>
</organism>
<evidence type="ECO:0000313" key="2">
    <source>
        <dbReference type="Proteomes" id="UP000765338"/>
    </source>
</evidence>
<proteinExistence type="predicted"/>
<sequence>MILEFTIYLFQEKIKYLKKISYLTENENKNLIIISENIDNLVLILDYIYDFFSRIHYSNDYYIKRFPISKDFF</sequence>
<keyword evidence="2" id="KW-1185">Reference proteome</keyword>
<comment type="caution">
    <text evidence="1">The sequence shown here is derived from an EMBL/GenBank/DDBJ whole genome shotgun (WGS) entry which is preliminary data.</text>
</comment>
<evidence type="ECO:0000313" key="1">
    <source>
        <dbReference type="EMBL" id="MBA5727985.1"/>
    </source>
</evidence>
<dbReference type="EMBL" id="PDLY01000005">
    <property type="protein sequence ID" value="MBA5727985.1"/>
    <property type="molecule type" value="Genomic_DNA"/>
</dbReference>